<accession>A0A7J7DTX0</accession>
<dbReference type="InterPro" id="IPR013216">
    <property type="entry name" value="Methyltransf_11"/>
</dbReference>
<protein>
    <submittedName>
        <fullName evidence="2">S-adenosyl-L-methionine-dependent methyltransferases superfamily protein</fullName>
    </submittedName>
</protein>
<dbReference type="Proteomes" id="UP000593562">
    <property type="component" value="Unassembled WGS sequence"/>
</dbReference>
<dbReference type="GO" id="GO:0032259">
    <property type="term" value="P:methylation"/>
    <property type="evidence" value="ECO:0007669"/>
    <property type="project" value="UniProtKB-KW"/>
</dbReference>
<dbReference type="EMBL" id="JAAARO010000004">
    <property type="protein sequence ID" value="KAF5749576.1"/>
    <property type="molecule type" value="Genomic_DNA"/>
</dbReference>
<dbReference type="Gene3D" id="3.40.50.150">
    <property type="entry name" value="Vaccinia Virus protein VP39"/>
    <property type="match status" value="1"/>
</dbReference>
<proteinExistence type="predicted"/>
<feature type="domain" description="Methyltransferase type 11" evidence="1">
    <location>
        <begin position="175"/>
        <end position="274"/>
    </location>
</feature>
<dbReference type="GO" id="GO:0009507">
    <property type="term" value="C:chloroplast"/>
    <property type="evidence" value="ECO:0007669"/>
    <property type="project" value="TreeGrafter"/>
</dbReference>
<dbReference type="Pfam" id="PF08241">
    <property type="entry name" value="Methyltransf_11"/>
    <property type="match status" value="1"/>
</dbReference>
<organism evidence="2 3">
    <name type="scientific">Tripterygium wilfordii</name>
    <name type="common">Thunder God vine</name>
    <dbReference type="NCBI Taxonomy" id="458696"/>
    <lineage>
        <taxon>Eukaryota</taxon>
        <taxon>Viridiplantae</taxon>
        <taxon>Streptophyta</taxon>
        <taxon>Embryophyta</taxon>
        <taxon>Tracheophyta</taxon>
        <taxon>Spermatophyta</taxon>
        <taxon>Magnoliopsida</taxon>
        <taxon>eudicotyledons</taxon>
        <taxon>Gunneridae</taxon>
        <taxon>Pentapetalae</taxon>
        <taxon>rosids</taxon>
        <taxon>fabids</taxon>
        <taxon>Celastrales</taxon>
        <taxon>Celastraceae</taxon>
        <taxon>Tripterygium</taxon>
    </lineage>
</organism>
<keyword evidence="3" id="KW-1185">Reference proteome</keyword>
<dbReference type="InterPro" id="IPR029063">
    <property type="entry name" value="SAM-dependent_MTases_sf"/>
</dbReference>
<evidence type="ECO:0000313" key="3">
    <source>
        <dbReference type="Proteomes" id="UP000593562"/>
    </source>
</evidence>
<dbReference type="SUPFAM" id="SSF53335">
    <property type="entry name" value="S-adenosyl-L-methionine-dependent methyltransferases"/>
    <property type="match status" value="1"/>
</dbReference>
<dbReference type="GO" id="GO:0008757">
    <property type="term" value="F:S-adenosylmethionine-dependent methyltransferase activity"/>
    <property type="evidence" value="ECO:0007669"/>
    <property type="project" value="InterPro"/>
</dbReference>
<comment type="caution">
    <text evidence="2">The sequence shown here is derived from an EMBL/GenBank/DDBJ whole genome shotgun (WGS) entry which is preliminary data.</text>
</comment>
<dbReference type="PANTHER" id="PTHR43591:SF99">
    <property type="entry name" value="OS06G0646000 PROTEIN"/>
    <property type="match status" value="1"/>
</dbReference>
<dbReference type="CDD" id="cd02440">
    <property type="entry name" value="AdoMet_MTases"/>
    <property type="match status" value="1"/>
</dbReference>
<keyword evidence="2" id="KW-0808">Transferase</keyword>
<dbReference type="PANTHER" id="PTHR43591">
    <property type="entry name" value="METHYLTRANSFERASE"/>
    <property type="match status" value="1"/>
</dbReference>
<keyword evidence="2" id="KW-0489">Methyltransferase</keyword>
<sequence length="319" mass="35792">MASSSIHKYLFPQHPCFSGNLQLHKNSQVSSIHLASRVIRACSAVSAEPDMNAKQGEILEAELFACPICYKPLMRKGTSGFNLKAINRSCFECETCRKSYSNNDVFLDLTVTAGMKKYKEVKPAGTEGFRNPLVSFVYERGFRQNLTLIGYPDIDEEFKMAQEFFERVKGGKMIDVSCGCGLFTRKFAKSDTYSHVVALDYSENMLRQCYEFIEQDETVPTNNLALIRADVSRLPFESGSVDAVYAGVAIHCWPSPSNGVAEICRILQSGGVFAGSTSLRYSKSTPWYLRPMIEVRFLPSFYEVGLAFCRFQMYLAGII</sequence>
<evidence type="ECO:0000313" key="2">
    <source>
        <dbReference type="EMBL" id="KAF5749576.1"/>
    </source>
</evidence>
<dbReference type="AlphaFoldDB" id="A0A7J7DTX0"/>
<reference evidence="2 3" key="1">
    <citation type="journal article" date="2020" name="Nat. Commun.">
        <title>Genome of Tripterygium wilfordii and identification of cytochrome P450 involved in triptolide biosynthesis.</title>
        <authorList>
            <person name="Tu L."/>
            <person name="Su P."/>
            <person name="Zhang Z."/>
            <person name="Gao L."/>
            <person name="Wang J."/>
            <person name="Hu T."/>
            <person name="Zhou J."/>
            <person name="Zhang Y."/>
            <person name="Zhao Y."/>
            <person name="Liu Y."/>
            <person name="Song Y."/>
            <person name="Tong Y."/>
            <person name="Lu Y."/>
            <person name="Yang J."/>
            <person name="Xu C."/>
            <person name="Jia M."/>
            <person name="Peters R.J."/>
            <person name="Huang L."/>
            <person name="Gao W."/>
        </authorList>
    </citation>
    <scope>NUCLEOTIDE SEQUENCE [LARGE SCALE GENOMIC DNA]</scope>
    <source>
        <strain evidence="3">cv. XIE 37</strain>
        <tissue evidence="2">Leaf</tissue>
    </source>
</reference>
<evidence type="ECO:0000259" key="1">
    <source>
        <dbReference type="Pfam" id="PF08241"/>
    </source>
</evidence>
<gene>
    <name evidence="2" type="ORF">HS088_TW04G01546</name>
</gene>
<name>A0A7J7DTX0_TRIWF</name>
<dbReference type="InParanoid" id="A0A7J7DTX0"/>